<dbReference type="SUPFAM" id="SSF69593">
    <property type="entry name" value="Glycerol-3-phosphate (1)-acyltransferase"/>
    <property type="match status" value="1"/>
</dbReference>
<keyword evidence="4" id="KW-0443">Lipid metabolism</keyword>
<dbReference type="KEGG" id="slac:SKTS_33760"/>
<organism evidence="8 9">
    <name type="scientific">Sulfurimicrobium lacus</name>
    <dbReference type="NCBI Taxonomy" id="2715678"/>
    <lineage>
        <taxon>Bacteria</taxon>
        <taxon>Pseudomonadati</taxon>
        <taxon>Pseudomonadota</taxon>
        <taxon>Betaproteobacteria</taxon>
        <taxon>Nitrosomonadales</taxon>
        <taxon>Sulfuricellaceae</taxon>
        <taxon>Sulfurimicrobium</taxon>
    </lineage>
</organism>
<evidence type="ECO:0000256" key="6">
    <source>
        <dbReference type="SAM" id="Phobius"/>
    </source>
</evidence>
<keyword evidence="9" id="KW-1185">Reference proteome</keyword>
<feature type="transmembrane region" description="Helical" evidence="6">
    <location>
        <begin position="12"/>
        <end position="34"/>
    </location>
</feature>
<evidence type="ECO:0000256" key="4">
    <source>
        <dbReference type="ARBA" id="ARBA00023098"/>
    </source>
</evidence>
<gene>
    <name evidence="8" type="ORF">SKTS_33760</name>
</gene>
<keyword evidence="6" id="KW-1133">Transmembrane helix</keyword>
<dbReference type="CDD" id="cd07989">
    <property type="entry name" value="LPLAT_AGPAT-like"/>
    <property type="match status" value="1"/>
</dbReference>
<dbReference type="InterPro" id="IPR002123">
    <property type="entry name" value="Plipid/glycerol_acylTrfase"/>
</dbReference>
<dbReference type="GO" id="GO:0006654">
    <property type="term" value="P:phosphatidic acid biosynthetic process"/>
    <property type="evidence" value="ECO:0007669"/>
    <property type="project" value="TreeGrafter"/>
</dbReference>
<keyword evidence="5 8" id="KW-0012">Acyltransferase</keyword>
<evidence type="ECO:0000256" key="1">
    <source>
        <dbReference type="ARBA" id="ARBA00005189"/>
    </source>
</evidence>
<reference evidence="9" key="1">
    <citation type="submission" date="2020-03" db="EMBL/GenBank/DDBJ databases">
        <title>Complete genome sequence of sulfur-oxidizing bacterium skT11.</title>
        <authorList>
            <person name="Kanda M."/>
            <person name="Kojima H."/>
            <person name="Fukui M."/>
        </authorList>
    </citation>
    <scope>NUCLEOTIDE SEQUENCE [LARGE SCALE GENOMIC DNA]</scope>
    <source>
        <strain evidence="9">skT11</strain>
    </source>
</reference>
<dbReference type="GO" id="GO:0003841">
    <property type="term" value="F:1-acylglycerol-3-phosphate O-acyltransferase activity"/>
    <property type="evidence" value="ECO:0007669"/>
    <property type="project" value="TreeGrafter"/>
</dbReference>
<dbReference type="PANTHER" id="PTHR10434">
    <property type="entry name" value="1-ACYL-SN-GLYCEROL-3-PHOSPHATE ACYLTRANSFERASE"/>
    <property type="match status" value="1"/>
</dbReference>
<name>A0A6F8VGL6_9PROT</name>
<dbReference type="EMBL" id="AP022853">
    <property type="protein sequence ID" value="BCB28490.1"/>
    <property type="molecule type" value="Genomic_DNA"/>
</dbReference>
<evidence type="ECO:0000313" key="8">
    <source>
        <dbReference type="EMBL" id="BCB28490.1"/>
    </source>
</evidence>
<keyword evidence="6" id="KW-0472">Membrane</keyword>
<keyword evidence="3 8" id="KW-0808">Transferase</keyword>
<accession>A0A6F8VGL6</accession>
<keyword evidence="2" id="KW-0444">Lipid biosynthesis</keyword>
<evidence type="ECO:0000256" key="5">
    <source>
        <dbReference type="ARBA" id="ARBA00023315"/>
    </source>
</evidence>
<dbReference type="Pfam" id="PF01553">
    <property type="entry name" value="Acyltransferase"/>
    <property type="match status" value="1"/>
</dbReference>
<dbReference type="Proteomes" id="UP000502260">
    <property type="component" value="Chromosome"/>
</dbReference>
<feature type="domain" description="Phospholipid/glycerol acyltransferase" evidence="7">
    <location>
        <begin position="72"/>
        <end position="184"/>
    </location>
</feature>
<evidence type="ECO:0000313" key="9">
    <source>
        <dbReference type="Proteomes" id="UP000502260"/>
    </source>
</evidence>
<keyword evidence="6" id="KW-0812">Transmembrane</keyword>
<sequence>MKYTSRIVRAWRLFRLGLHILRGVLTAFLVLPWGSTGLRMTLTREWSRSLLGLLGVRLEIRGNPPEVASRNVLLVSNHVSWLDIYLLNAVRPLRFVSKAEVRSWPVVGWLAVFTGTLFLERGRRRDTARVNDAVTAALAGGDCVAFFPEGTTTDGTHIKPFLSSLLQAAINAQSEIRPVALRYVLPDGGADIEPAYYGDMSMMDSLRNILARKAIRAELLFLEPIASSGKQRRELAHQAEQAISSALYPAGRRTAAGTAGDPPAAAH</sequence>
<protein>
    <submittedName>
        <fullName evidence="8">1-acyl-sn-glycerol-3-phosphate acyltransferase</fullName>
    </submittedName>
</protein>
<dbReference type="AlphaFoldDB" id="A0A6F8VGL6"/>
<dbReference type="SMART" id="SM00563">
    <property type="entry name" value="PlsC"/>
    <property type="match status" value="1"/>
</dbReference>
<proteinExistence type="predicted"/>
<comment type="pathway">
    <text evidence="1">Lipid metabolism.</text>
</comment>
<evidence type="ECO:0000256" key="2">
    <source>
        <dbReference type="ARBA" id="ARBA00022516"/>
    </source>
</evidence>
<dbReference type="PANTHER" id="PTHR10434:SF64">
    <property type="entry name" value="1-ACYL-SN-GLYCEROL-3-PHOSPHATE ACYLTRANSFERASE-RELATED"/>
    <property type="match status" value="1"/>
</dbReference>
<evidence type="ECO:0000259" key="7">
    <source>
        <dbReference type="SMART" id="SM00563"/>
    </source>
</evidence>
<dbReference type="RefSeq" id="WP_173067980.1">
    <property type="nucleotide sequence ID" value="NZ_AP022853.1"/>
</dbReference>
<evidence type="ECO:0000256" key="3">
    <source>
        <dbReference type="ARBA" id="ARBA00022679"/>
    </source>
</evidence>